<gene>
    <name evidence="1" type="ORF">SA87_03925</name>
</gene>
<dbReference type="InterPro" id="IPR016181">
    <property type="entry name" value="Acyl_CoA_acyltransferase"/>
</dbReference>
<protein>
    <submittedName>
        <fullName evidence="1">Uncharacterized protein</fullName>
    </submittedName>
</protein>
<reference evidence="1 2" key="1">
    <citation type="submission" date="2015-09" db="EMBL/GenBank/DDBJ databases">
        <title>Draft genome sequence of Hydrogenibacillus schlegelii DSM 2000.</title>
        <authorList>
            <person name="Hemp J."/>
        </authorList>
    </citation>
    <scope>NUCLEOTIDE SEQUENCE [LARGE SCALE GENOMIC DNA]</scope>
    <source>
        <strain evidence="1 2">MA 48</strain>
    </source>
</reference>
<keyword evidence="2" id="KW-1185">Reference proteome</keyword>
<evidence type="ECO:0000313" key="2">
    <source>
        <dbReference type="Proteomes" id="UP000243024"/>
    </source>
</evidence>
<dbReference type="Gene3D" id="3.40.630.30">
    <property type="match status" value="1"/>
</dbReference>
<dbReference type="SUPFAM" id="SSF55729">
    <property type="entry name" value="Acyl-CoA N-acyltransferases (Nat)"/>
    <property type="match status" value="1"/>
</dbReference>
<comment type="caution">
    <text evidence="1">The sequence shown here is derived from an EMBL/GenBank/DDBJ whole genome shotgun (WGS) entry which is preliminary data.</text>
</comment>
<organism evidence="1 2">
    <name type="scientific">Hydrogenibacillus schlegelii</name>
    <name type="common">Bacillus schlegelii</name>
    <dbReference type="NCBI Taxonomy" id="1484"/>
    <lineage>
        <taxon>Bacteria</taxon>
        <taxon>Bacillati</taxon>
        <taxon>Bacillota</taxon>
        <taxon>Bacilli</taxon>
        <taxon>Bacillales</taxon>
        <taxon>Bacillales Family X. Incertae Sedis</taxon>
        <taxon>Hydrogenibacillus</taxon>
    </lineage>
</organism>
<dbReference type="AlphaFoldDB" id="A0A179IN70"/>
<accession>A0A179IN70</accession>
<proteinExistence type="predicted"/>
<dbReference type="EMBL" id="JXBB01000063">
    <property type="protein sequence ID" value="OAR03312.1"/>
    <property type="molecule type" value="Genomic_DNA"/>
</dbReference>
<name>A0A179IN70_HYDSH</name>
<dbReference type="RefSeq" id="WP_066203465.1">
    <property type="nucleotide sequence ID" value="NZ_CBCSAS010000006.1"/>
</dbReference>
<evidence type="ECO:0000313" key="1">
    <source>
        <dbReference type="EMBL" id="OAR03312.1"/>
    </source>
</evidence>
<dbReference type="Proteomes" id="UP000243024">
    <property type="component" value="Unassembled WGS sequence"/>
</dbReference>
<sequence>MIRLRRLAPPDVLRRRRTLLRFIRRHGERRITAAALRRIARTAPEAWLAPGTAVYVALEPRPGEGSGGRLIGVLAALDYGLAASLLVVHRSRRNRGLGRALLAAALRDLGKLYGRIRADNGPSLAAARAAGLTPLLVAPPAADDLPPTVIVGGGRVDPEEARRCAISVF</sequence>
<dbReference type="STRING" id="1484.SA87_03925"/>